<dbReference type="AlphaFoldDB" id="A0AAV1AZ92"/>
<sequence>MGILKKVSKPPEEKAMNVSLPRKTPQFKIQNQNESLRAMFLFRNSCMEAEGEEERRRCCGFGGFGGSAGDDETLYNETGDGGCSKEGLDAGFNGRSGALREDNKSGGFDGGRCEFDGLSSDHEIRDKDEN</sequence>
<evidence type="ECO:0000313" key="2">
    <source>
        <dbReference type="EMBL" id="CAI8613727.1"/>
    </source>
</evidence>
<protein>
    <submittedName>
        <fullName evidence="2">Uncharacterized protein</fullName>
    </submittedName>
</protein>
<accession>A0AAV1AZ92</accession>
<gene>
    <name evidence="2" type="ORF">VFH_V094600</name>
</gene>
<organism evidence="2 3">
    <name type="scientific">Vicia faba</name>
    <name type="common">Broad bean</name>
    <name type="synonym">Faba vulgaris</name>
    <dbReference type="NCBI Taxonomy" id="3906"/>
    <lineage>
        <taxon>Eukaryota</taxon>
        <taxon>Viridiplantae</taxon>
        <taxon>Streptophyta</taxon>
        <taxon>Embryophyta</taxon>
        <taxon>Tracheophyta</taxon>
        <taxon>Spermatophyta</taxon>
        <taxon>Magnoliopsida</taxon>
        <taxon>eudicotyledons</taxon>
        <taxon>Gunneridae</taxon>
        <taxon>Pentapetalae</taxon>
        <taxon>rosids</taxon>
        <taxon>fabids</taxon>
        <taxon>Fabales</taxon>
        <taxon>Fabaceae</taxon>
        <taxon>Papilionoideae</taxon>
        <taxon>50 kb inversion clade</taxon>
        <taxon>NPAAA clade</taxon>
        <taxon>Hologalegina</taxon>
        <taxon>IRL clade</taxon>
        <taxon>Fabeae</taxon>
        <taxon>Vicia</taxon>
    </lineage>
</organism>
<evidence type="ECO:0000256" key="1">
    <source>
        <dbReference type="SAM" id="MobiDB-lite"/>
    </source>
</evidence>
<reference evidence="2 3" key="1">
    <citation type="submission" date="2023-01" db="EMBL/GenBank/DDBJ databases">
        <authorList>
            <person name="Kreplak J."/>
        </authorList>
    </citation>
    <scope>NUCLEOTIDE SEQUENCE [LARGE SCALE GENOMIC DNA]</scope>
</reference>
<dbReference type="EMBL" id="OX451740">
    <property type="protein sequence ID" value="CAI8613727.1"/>
    <property type="molecule type" value="Genomic_DNA"/>
</dbReference>
<dbReference type="Proteomes" id="UP001157006">
    <property type="component" value="Chromosome 5"/>
</dbReference>
<name>A0AAV1AZ92_VICFA</name>
<keyword evidence="3" id="KW-1185">Reference proteome</keyword>
<evidence type="ECO:0000313" key="3">
    <source>
        <dbReference type="Proteomes" id="UP001157006"/>
    </source>
</evidence>
<feature type="region of interest" description="Disordered" evidence="1">
    <location>
        <begin position="94"/>
        <end position="130"/>
    </location>
</feature>
<proteinExistence type="predicted"/>
<feature type="compositionally biased region" description="Basic and acidic residues" evidence="1">
    <location>
        <begin position="111"/>
        <end position="130"/>
    </location>
</feature>